<dbReference type="SUPFAM" id="SSF68906">
    <property type="entry name" value="SAP domain"/>
    <property type="match status" value="1"/>
</dbReference>
<dbReference type="Proteomes" id="UP001273166">
    <property type="component" value="Unassembled WGS sequence"/>
</dbReference>
<reference evidence="2" key="2">
    <citation type="submission" date="2023-06" db="EMBL/GenBank/DDBJ databases">
        <authorList>
            <consortium name="Lawrence Berkeley National Laboratory"/>
            <person name="Mondo S.J."/>
            <person name="Hensen N."/>
            <person name="Bonometti L."/>
            <person name="Westerberg I."/>
            <person name="Brannstrom I.O."/>
            <person name="Guillou S."/>
            <person name="Cros-Aarteil S."/>
            <person name="Calhoun S."/>
            <person name="Haridas S."/>
            <person name="Kuo A."/>
            <person name="Pangilinan J."/>
            <person name="Riley R."/>
            <person name="Labutti K."/>
            <person name="Andreopoulos B."/>
            <person name="Lipzen A."/>
            <person name="Chen C."/>
            <person name="Yanf M."/>
            <person name="Daum C."/>
            <person name="Ng V."/>
            <person name="Clum A."/>
            <person name="Steindorff A."/>
            <person name="Ohm R."/>
            <person name="Martin F."/>
            <person name="Silar P."/>
            <person name="Natvig D."/>
            <person name="Lalanne C."/>
            <person name="Gautier V."/>
            <person name="Ament-Velasquez S.L."/>
            <person name="Kruys A."/>
            <person name="Hutchinson M.I."/>
            <person name="Powell A.J."/>
            <person name="Barry K."/>
            <person name="Miller A.N."/>
            <person name="Grigoriev I.V."/>
            <person name="Debuchy R."/>
            <person name="Gladieux P."/>
            <person name="Thoren M.H."/>
            <person name="Johannesson H."/>
        </authorList>
    </citation>
    <scope>NUCLEOTIDE SEQUENCE</scope>
    <source>
        <strain evidence="2">CBS 333.67</strain>
    </source>
</reference>
<accession>A0AAJ0GR43</accession>
<feature type="domain" description="SAP" evidence="1">
    <location>
        <begin position="50"/>
        <end position="84"/>
    </location>
</feature>
<dbReference type="GeneID" id="87888409"/>
<dbReference type="RefSeq" id="XP_062720331.1">
    <property type="nucleotide sequence ID" value="XM_062869580.1"/>
</dbReference>
<reference evidence="2" key="1">
    <citation type="journal article" date="2023" name="Mol. Phylogenet. Evol.">
        <title>Genome-scale phylogeny and comparative genomics of the fungal order Sordariales.</title>
        <authorList>
            <person name="Hensen N."/>
            <person name="Bonometti L."/>
            <person name="Westerberg I."/>
            <person name="Brannstrom I.O."/>
            <person name="Guillou S."/>
            <person name="Cros-Aarteil S."/>
            <person name="Calhoun S."/>
            <person name="Haridas S."/>
            <person name="Kuo A."/>
            <person name="Mondo S."/>
            <person name="Pangilinan J."/>
            <person name="Riley R."/>
            <person name="LaButti K."/>
            <person name="Andreopoulos B."/>
            <person name="Lipzen A."/>
            <person name="Chen C."/>
            <person name="Yan M."/>
            <person name="Daum C."/>
            <person name="Ng V."/>
            <person name="Clum A."/>
            <person name="Steindorff A."/>
            <person name="Ohm R.A."/>
            <person name="Martin F."/>
            <person name="Silar P."/>
            <person name="Natvig D.O."/>
            <person name="Lalanne C."/>
            <person name="Gautier V."/>
            <person name="Ament-Velasquez S.L."/>
            <person name="Kruys A."/>
            <person name="Hutchinson M.I."/>
            <person name="Powell A.J."/>
            <person name="Barry K."/>
            <person name="Miller A.N."/>
            <person name="Grigoriev I.V."/>
            <person name="Debuchy R."/>
            <person name="Gladieux P."/>
            <person name="Hiltunen Thoren M."/>
            <person name="Johannesson H."/>
        </authorList>
    </citation>
    <scope>NUCLEOTIDE SEQUENCE</scope>
    <source>
        <strain evidence="2">CBS 333.67</strain>
    </source>
</reference>
<organism evidence="2 3">
    <name type="scientific">Chaetomium strumarium</name>
    <dbReference type="NCBI Taxonomy" id="1170767"/>
    <lineage>
        <taxon>Eukaryota</taxon>
        <taxon>Fungi</taxon>
        <taxon>Dikarya</taxon>
        <taxon>Ascomycota</taxon>
        <taxon>Pezizomycotina</taxon>
        <taxon>Sordariomycetes</taxon>
        <taxon>Sordariomycetidae</taxon>
        <taxon>Sordariales</taxon>
        <taxon>Chaetomiaceae</taxon>
        <taxon>Chaetomium</taxon>
    </lineage>
</organism>
<keyword evidence="3" id="KW-1185">Reference proteome</keyword>
<dbReference type="PROSITE" id="PS50800">
    <property type="entry name" value="SAP"/>
    <property type="match status" value="1"/>
</dbReference>
<dbReference type="InterPro" id="IPR003034">
    <property type="entry name" value="SAP_dom"/>
</dbReference>
<gene>
    <name evidence="2" type="ORF">B0T15DRAFT_536884</name>
</gene>
<dbReference type="Gene3D" id="1.10.720.30">
    <property type="entry name" value="SAP domain"/>
    <property type="match status" value="1"/>
</dbReference>
<name>A0AAJ0GR43_9PEZI</name>
<evidence type="ECO:0000313" key="2">
    <source>
        <dbReference type="EMBL" id="KAK3304551.1"/>
    </source>
</evidence>
<dbReference type="AlphaFoldDB" id="A0AAJ0GR43"/>
<dbReference type="InterPro" id="IPR036361">
    <property type="entry name" value="SAP_dom_sf"/>
</dbReference>
<dbReference type="EMBL" id="JAUDZG010000005">
    <property type="protein sequence ID" value="KAK3304551.1"/>
    <property type="molecule type" value="Genomic_DNA"/>
</dbReference>
<dbReference type="Pfam" id="PF02037">
    <property type="entry name" value="SAP"/>
    <property type="match status" value="1"/>
</dbReference>
<protein>
    <recommendedName>
        <fullName evidence="1">SAP domain-containing protein</fullName>
    </recommendedName>
</protein>
<sequence length="90" mass="10081">MPRFLRVELSSVAGCLGPCLLFTFRIYVRQGLDSVQEVLPDTSTSAPSLYGLMPKDQLVRLCRHYGLKLSGNKASLIERLGRYKTAPGWH</sequence>
<comment type="caution">
    <text evidence="2">The sequence shown here is derived from an EMBL/GenBank/DDBJ whole genome shotgun (WGS) entry which is preliminary data.</text>
</comment>
<evidence type="ECO:0000259" key="1">
    <source>
        <dbReference type="PROSITE" id="PS50800"/>
    </source>
</evidence>
<proteinExistence type="predicted"/>
<evidence type="ECO:0000313" key="3">
    <source>
        <dbReference type="Proteomes" id="UP001273166"/>
    </source>
</evidence>